<evidence type="ECO:0000259" key="2">
    <source>
        <dbReference type="Pfam" id="PF00561"/>
    </source>
</evidence>
<dbReference type="OrthoDB" id="9808398at2"/>
<dbReference type="GO" id="GO:0016787">
    <property type="term" value="F:hydrolase activity"/>
    <property type="evidence" value="ECO:0007669"/>
    <property type="project" value="UniProtKB-KW"/>
</dbReference>
<reference evidence="3 4" key="1">
    <citation type="submission" date="2016-11" db="EMBL/GenBank/DDBJ databases">
        <title>Tenacibaculum sp. LPB0136, isolated from marine environment.</title>
        <authorList>
            <person name="Kim E."/>
            <person name="Yi H."/>
        </authorList>
    </citation>
    <scope>NUCLEOTIDE SEQUENCE [LARGE SCALE GENOMIC DNA]</scope>
    <source>
        <strain evidence="3 4">LPB0136</strain>
    </source>
</reference>
<dbReference type="STRING" id="1850252.LPB136_08815"/>
<dbReference type="Pfam" id="PF00561">
    <property type="entry name" value="Abhydrolase_1"/>
    <property type="match status" value="1"/>
</dbReference>
<dbReference type="PANTHER" id="PTHR46118:SF4">
    <property type="entry name" value="PROTEIN ABHD11"/>
    <property type="match status" value="1"/>
</dbReference>
<gene>
    <name evidence="3" type="ORF">LPB136_08815</name>
</gene>
<dbReference type="PRINTS" id="PR00111">
    <property type="entry name" value="ABHYDROLASE"/>
</dbReference>
<dbReference type="EMBL" id="CP018155">
    <property type="protein sequence ID" value="APG65450.1"/>
    <property type="molecule type" value="Genomic_DNA"/>
</dbReference>
<evidence type="ECO:0000313" key="3">
    <source>
        <dbReference type="EMBL" id="APG65450.1"/>
    </source>
</evidence>
<dbReference type="Proteomes" id="UP000181898">
    <property type="component" value="Chromosome"/>
</dbReference>
<dbReference type="AlphaFoldDB" id="A0A1L3JJY3"/>
<name>A0A1L3JJY3_9FLAO</name>
<dbReference type="KEGG" id="ten:LPB136_08815"/>
<dbReference type="RefSeq" id="WP_072555973.1">
    <property type="nucleotide sequence ID" value="NZ_CP018155.1"/>
</dbReference>
<protein>
    <submittedName>
        <fullName evidence="3">Alpha/beta hydrolase</fullName>
    </submittedName>
</protein>
<dbReference type="SUPFAM" id="SSF53474">
    <property type="entry name" value="alpha/beta-Hydrolases"/>
    <property type="match status" value="1"/>
</dbReference>
<sequence length="258" mass="29133">MSNNLILHSRILGEGKPLLILHGYFGMGDNWKTHANKFAEDGFEVHLIDQRNHGRSFHSDAFDYELMVEDLHNYIVHYQLESVNLLGHSMGGKTVMLFAVEYPELVDKLVVADISPRMYPPHHHDILDALNSVDFSIHNSRKLVDAQLATLIPEIGVRGFLSKSLFWKEKGQLAFRFNLESLTENNNEVGVALPSFTTFEGETLFLKGENSGYISANEEPIIEAHFPNSKIVSIANAGHWLHAENPTDFYTEVAAFLK</sequence>
<organism evidence="3 4">
    <name type="scientific">Tenacibaculum todarodis</name>
    <dbReference type="NCBI Taxonomy" id="1850252"/>
    <lineage>
        <taxon>Bacteria</taxon>
        <taxon>Pseudomonadati</taxon>
        <taxon>Bacteroidota</taxon>
        <taxon>Flavobacteriia</taxon>
        <taxon>Flavobacteriales</taxon>
        <taxon>Flavobacteriaceae</taxon>
        <taxon>Tenacibaculum</taxon>
    </lineage>
</organism>
<dbReference type="InterPro" id="IPR029058">
    <property type="entry name" value="AB_hydrolase_fold"/>
</dbReference>
<keyword evidence="1 3" id="KW-0378">Hydrolase</keyword>
<dbReference type="Gene3D" id="3.40.50.1820">
    <property type="entry name" value="alpha/beta hydrolase"/>
    <property type="match status" value="1"/>
</dbReference>
<keyword evidence="4" id="KW-1185">Reference proteome</keyword>
<feature type="domain" description="AB hydrolase-1" evidence="2">
    <location>
        <begin position="16"/>
        <end position="122"/>
    </location>
</feature>
<accession>A0A1L3JJY3</accession>
<dbReference type="InterPro" id="IPR000073">
    <property type="entry name" value="AB_hydrolase_1"/>
</dbReference>
<dbReference type="PANTHER" id="PTHR46118">
    <property type="entry name" value="PROTEIN ABHD11"/>
    <property type="match status" value="1"/>
</dbReference>
<evidence type="ECO:0000313" key="4">
    <source>
        <dbReference type="Proteomes" id="UP000181898"/>
    </source>
</evidence>
<proteinExistence type="predicted"/>
<evidence type="ECO:0000256" key="1">
    <source>
        <dbReference type="ARBA" id="ARBA00022801"/>
    </source>
</evidence>